<feature type="chain" id="PRO_5003282668" description="Secreted protein" evidence="1">
    <location>
        <begin position="22"/>
        <end position="60"/>
    </location>
</feature>
<keyword evidence="3" id="KW-1185">Reference proteome</keyword>
<dbReference type="RefSeq" id="WP_012518657.1">
    <property type="nucleotide sequence ID" value="NC_011138.3"/>
</dbReference>
<dbReference type="HOGENOM" id="CLU_2930915_0_0_6"/>
<dbReference type="AlphaFoldDB" id="F2G447"/>
<gene>
    <name evidence="2" type="ordered locus">MADE_1010980</name>
</gene>
<protein>
    <recommendedName>
        <fullName evidence="4">Secreted protein</fullName>
    </recommendedName>
</protein>
<evidence type="ECO:0008006" key="4">
    <source>
        <dbReference type="Google" id="ProtNLM"/>
    </source>
</evidence>
<feature type="signal peptide" evidence="1">
    <location>
        <begin position="1"/>
        <end position="21"/>
    </location>
</feature>
<reference evidence="2 3" key="1">
    <citation type="journal article" date="2008" name="ISME J.">
        <title>Comparative genomics of two ecotypes of the marine planktonic copiotroph Alteromonas macleodii suggests alternative lifestyles associated with different kinds of particulate organic matter.</title>
        <authorList>
            <person name="Ivars-Martinez E."/>
            <person name="Martin-Cuadrado A.B."/>
            <person name="D'Auria G."/>
            <person name="Mira A."/>
            <person name="Ferriera S."/>
            <person name="Johnson J."/>
            <person name="Friedman R."/>
            <person name="Rodriguez-Valera F."/>
        </authorList>
    </citation>
    <scope>NUCLEOTIDE SEQUENCE [LARGE SCALE GENOMIC DNA]</scope>
    <source>
        <strain evidence="3">DSM 17117 / CIP 110805 / LMG 28347 / Deep ecotype</strain>
    </source>
</reference>
<dbReference type="EMBL" id="CP001103">
    <property type="protein sequence ID" value="AEA98334.1"/>
    <property type="molecule type" value="Genomic_DNA"/>
</dbReference>
<name>F2G447_ALTMD</name>
<reference evidence="2 3" key="2">
    <citation type="journal article" date="2015" name="Antonie Van Leeuwenhoek">
        <title>Ecophysiological diversity of a novel member of the genus Alteromonas, and description of Alteromonas mediterranea sp. nov.</title>
        <authorList>
            <person name="Ivanova E.P."/>
            <person name="Lopez-Perez M."/>
            <person name="Zabalos M."/>
            <person name="Nguyen S.H."/>
            <person name="Webb H.K."/>
            <person name="Ryan J."/>
            <person name="Lagutin K."/>
            <person name="Vyssotski M."/>
            <person name="Crawford R.J."/>
            <person name="Rodriguez-Valera F."/>
        </authorList>
    </citation>
    <scope>NUCLEOTIDE SEQUENCE [LARGE SCALE GENOMIC DNA]</scope>
    <source>
        <strain evidence="3">DSM 17117 / CIP 110805 / LMG 28347 / Deep ecotype</strain>
    </source>
</reference>
<evidence type="ECO:0000313" key="2">
    <source>
        <dbReference type="EMBL" id="AEA98334.1"/>
    </source>
</evidence>
<dbReference type="Proteomes" id="UP000001870">
    <property type="component" value="Chromosome"/>
</dbReference>
<proteinExistence type="predicted"/>
<accession>F2G447</accession>
<organism evidence="2 3">
    <name type="scientific">Alteromonas mediterranea (strain DSM 17117 / CIP 110805 / LMG 28347 / Deep ecotype)</name>
    <dbReference type="NCBI Taxonomy" id="1774373"/>
    <lineage>
        <taxon>Bacteria</taxon>
        <taxon>Pseudomonadati</taxon>
        <taxon>Pseudomonadota</taxon>
        <taxon>Gammaproteobacteria</taxon>
        <taxon>Alteromonadales</taxon>
        <taxon>Alteromonadaceae</taxon>
        <taxon>Alteromonas/Salinimonas group</taxon>
        <taxon>Alteromonas</taxon>
    </lineage>
</organism>
<evidence type="ECO:0000313" key="3">
    <source>
        <dbReference type="Proteomes" id="UP000001870"/>
    </source>
</evidence>
<evidence type="ECO:0000256" key="1">
    <source>
        <dbReference type="SAM" id="SignalP"/>
    </source>
</evidence>
<dbReference type="KEGG" id="amc:MADE_1010980"/>
<keyword evidence="1" id="KW-0732">Signal</keyword>
<sequence>MKKITVSLAVTVALFTASAFASPLINQWAGSGADADKWFCEYGDGEIIVIYANRNCPMSN</sequence>